<dbReference type="OrthoDB" id="258246at2"/>
<dbReference type="PANTHER" id="PTHR33886">
    <property type="entry name" value="UNSATURATED RHAMNOGALACTURONAN HYDROLASE (EUROFUNG)"/>
    <property type="match status" value="1"/>
</dbReference>
<dbReference type="Gene3D" id="1.50.10.10">
    <property type="match status" value="1"/>
</dbReference>
<keyword evidence="4" id="KW-1185">Reference proteome</keyword>
<dbReference type="InterPro" id="IPR008928">
    <property type="entry name" value="6-hairpin_glycosidase_sf"/>
</dbReference>
<feature type="signal peptide" evidence="2">
    <location>
        <begin position="1"/>
        <end position="20"/>
    </location>
</feature>
<evidence type="ECO:0000256" key="1">
    <source>
        <dbReference type="ARBA" id="ARBA00022801"/>
    </source>
</evidence>
<name>A0A1H3ZM01_9BACT</name>
<dbReference type="GO" id="GO:0005975">
    <property type="term" value="P:carbohydrate metabolic process"/>
    <property type="evidence" value="ECO:0007669"/>
    <property type="project" value="InterPro"/>
</dbReference>
<dbReference type="InterPro" id="IPR052043">
    <property type="entry name" value="PolySaccharide_Degr_Enz"/>
</dbReference>
<dbReference type="SUPFAM" id="SSF48208">
    <property type="entry name" value="Six-hairpin glycosidases"/>
    <property type="match status" value="1"/>
</dbReference>
<dbReference type="Proteomes" id="UP000183253">
    <property type="component" value="Unassembled WGS sequence"/>
</dbReference>
<evidence type="ECO:0000313" key="4">
    <source>
        <dbReference type="Proteomes" id="UP000183253"/>
    </source>
</evidence>
<organism evidence="3 4">
    <name type="scientific">Alistipes timonensis JC136</name>
    <dbReference type="NCBI Taxonomy" id="1033731"/>
    <lineage>
        <taxon>Bacteria</taxon>
        <taxon>Pseudomonadati</taxon>
        <taxon>Bacteroidota</taxon>
        <taxon>Bacteroidia</taxon>
        <taxon>Bacteroidales</taxon>
        <taxon>Rikenellaceae</taxon>
        <taxon>Alistipes</taxon>
    </lineage>
</organism>
<proteinExistence type="predicted"/>
<keyword evidence="1 3" id="KW-0378">Hydrolase</keyword>
<sequence>MKRIFLLLLLAAGLCGPLAAKSPAARDRELIDRAARWQIRNFTDSLLPKGHWANGALYRGMAEWAAESGDESVWTFLRGIGEACDWDMLERVYDADDLCIGQTYMLLAGRYGDPAMAAKVRERVRYVMSHPDTNPLITPKGKYYRDRWGWCDALFMAPPVYAQLAQCDGRADYLDFCFSEFKVTTDALFSFEDGLFHRDLRLVNDREKNGEKVFWGRGNGWVYAGLALLLQYVPESHPSYAYYLDLFRRMSPAILRCQDAKGSWHAGMYDPQSWPQPENSASGFFVYGFAWGVNNGILTDPAYRKAAVKGWKALKSHVQKDGKLGYVQPIGHDPAHVTAEMTAPYGVGAFLLAAAEMMRMK</sequence>
<gene>
    <name evidence="3" type="ORF">SAMN05444145_102248</name>
</gene>
<feature type="chain" id="PRO_5010332712" evidence="2">
    <location>
        <begin position="21"/>
        <end position="361"/>
    </location>
</feature>
<dbReference type="PANTHER" id="PTHR33886:SF8">
    <property type="entry name" value="UNSATURATED RHAMNOGALACTURONAN HYDROLASE (EUROFUNG)"/>
    <property type="match status" value="1"/>
</dbReference>
<protein>
    <submittedName>
        <fullName evidence="3">Rhamnogalacturonyl hydrolase YesR</fullName>
    </submittedName>
</protein>
<dbReference type="Pfam" id="PF07470">
    <property type="entry name" value="Glyco_hydro_88"/>
    <property type="match status" value="1"/>
</dbReference>
<reference evidence="3 4" key="1">
    <citation type="submission" date="2016-10" db="EMBL/GenBank/DDBJ databases">
        <authorList>
            <person name="de Groot N.N."/>
        </authorList>
    </citation>
    <scope>NUCLEOTIDE SEQUENCE [LARGE SCALE GENOMIC DNA]</scope>
    <source>
        <strain evidence="3 4">DSM 25383</strain>
    </source>
</reference>
<dbReference type="STRING" id="1033731.SAMN05444145_102248"/>
<dbReference type="AlphaFoldDB" id="A0A1H3ZM01"/>
<dbReference type="InterPro" id="IPR010905">
    <property type="entry name" value="Glyco_hydro_88"/>
</dbReference>
<dbReference type="RefSeq" id="WP_010263255.1">
    <property type="nucleotide sequence ID" value="NZ_CAEG01000012.1"/>
</dbReference>
<dbReference type="InterPro" id="IPR012341">
    <property type="entry name" value="6hp_glycosidase-like_sf"/>
</dbReference>
<evidence type="ECO:0000256" key="2">
    <source>
        <dbReference type="SAM" id="SignalP"/>
    </source>
</evidence>
<keyword evidence="2" id="KW-0732">Signal</keyword>
<dbReference type="GO" id="GO:0016787">
    <property type="term" value="F:hydrolase activity"/>
    <property type="evidence" value="ECO:0007669"/>
    <property type="project" value="UniProtKB-KW"/>
</dbReference>
<accession>A0A1H3ZM01</accession>
<dbReference type="EMBL" id="FNRI01000002">
    <property type="protein sequence ID" value="SEA24314.1"/>
    <property type="molecule type" value="Genomic_DNA"/>
</dbReference>
<evidence type="ECO:0000313" key="3">
    <source>
        <dbReference type="EMBL" id="SEA24314.1"/>
    </source>
</evidence>